<dbReference type="InterPro" id="IPR024054">
    <property type="entry name" value="TIF2_asu_middle_sf"/>
</dbReference>
<protein>
    <submittedName>
        <fullName evidence="3">Eukaryotic translation initiation factor 2 subunit 1</fullName>
    </submittedName>
</protein>
<dbReference type="GO" id="GO:0003723">
    <property type="term" value="F:RNA binding"/>
    <property type="evidence" value="ECO:0007669"/>
    <property type="project" value="InterPro"/>
</dbReference>
<dbReference type="AlphaFoldDB" id="A0AAV8CZR7"/>
<dbReference type="Proteomes" id="UP001140206">
    <property type="component" value="Chromosome 4"/>
</dbReference>
<dbReference type="Pfam" id="PF07541">
    <property type="entry name" value="EIF_2_alpha"/>
    <property type="match status" value="1"/>
</dbReference>
<dbReference type="GO" id="GO:0033290">
    <property type="term" value="C:eukaryotic 48S preinitiation complex"/>
    <property type="evidence" value="ECO:0007669"/>
    <property type="project" value="TreeGrafter"/>
</dbReference>
<proteinExistence type="predicted"/>
<organism evidence="3 4">
    <name type="scientific">Rhynchospora pubera</name>
    <dbReference type="NCBI Taxonomy" id="906938"/>
    <lineage>
        <taxon>Eukaryota</taxon>
        <taxon>Viridiplantae</taxon>
        <taxon>Streptophyta</taxon>
        <taxon>Embryophyta</taxon>
        <taxon>Tracheophyta</taxon>
        <taxon>Spermatophyta</taxon>
        <taxon>Magnoliopsida</taxon>
        <taxon>Liliopsida</taxon>
        <taxon>Poales</taxon>
        <taxon>Cyperaceae</taxon>
        <taxon>Cyperoideae</taxon>
        <taxon>Rhynchosporeae</taxon>
        <taxon>Rhynchospora</taxon>
    </lineage>
</organism>
<evidence type="ECO:0000256" key="1">
    <source>
        <dbReference type="ARBA" id="ARBA00022553"/>
    </source>
</evidence>
<accession>A0AAV8CZR7</accession>
<dbReference type="GO" id="GO:0005850">
    <property type="term" value="C:eukaryotic translation initiation factor 2 complex"/>
    <property type="evidence" value="ECO:0007669"/>
    <property type="project" value="TreeGrafter"/>
</dbReference>
<dbReference type="Gene3D" id="2.40.50.140">
    <property type="entry name" value="Nucleic acid-binding proteins"/>
    <property type="match status" value="1"/>
</dbReference>
<keyword evidence="3" id="KW-0396">Initiation factor</keyword>
<dbReference type="SUPFAM" id="SSF116742">
    <property type="entry name" value="eIF2alpha middle domain-like"/>
    <property type="match status" value="1"/>
</dbReference>
<keyword evidence="4" id="KW-1185">Reference proteome</keyword>
<name>A0AAV8CZR7_9POAL</name>
<dbReference type="SUPFAM" id="SSF50249">
    <property type="entry name" value="Nucleic acid-binding proteins"/>
    <property type="match status" value="1"/>
</dbReference>
<dbReference type="Gene3D" id="1.10.150.190">
    <property type="entry name" value="Translation initiation factor 2, subunit 1, domain 2"/>
    <property type="match status" value="1"/>
</dbReference>
<evidence type="ECO:0000313" key="4">
    <source>
        <dbReference type="Proteomes" id="UP001140206"/>
    </source>
</evidence>
<reference evidence="3" key="1">
    <citation type="submission" date="2022-08" db="EMBL/GenBank/DDBJ databases">
        <authorList>
            <person name="Marques A."/>
        </authorList>
    </citation>
    <scope>NUCLEOTIDE SEQUENCE</scope>
    <source>
        <strain evidence="3">RhyPub2mFocal</strain>
        <tissue evidence="3">Leaves</tissue>
    </source>
</reference>
<dbReference type="GO" id="GO:0043022">
    <property type="term" value="F:ribosome binding"/>
    <property type="evidence" value="ECO:0007669"/>
    <property type="project" value="TreeGrafter"/>
</dbReference>
<gene>
    <name evidence="3" type="ORF">LUZ62_071470</name>
</gene>
<dbReference type="FunFam" id="1.10.150.190:FF:000003">
    <property type="entry name" value="Eukaryotic translation initiation factor 2 subunit alpha"/>
    <property type="match status" value="1"/>
</dbReference>
<evidence type="ECO:0000256" key="2">
    <source>
        <dbReference type="ARBA" id="ARBA00022917"/>
    </source>
</evidence>
<evidence type="ECO:0000313" key="3">
    <source>
        <dbReference type="EMBL" id="KAJ4761095.1"/>
    </source>
</evidence>
<dbReference type="InterPro" id="IPR012340">
    <property type="entry name" value="NA-bd_OB-fold"/>
</dbReference>
<keyword evidence="2" id="KW-0648">Protein biosynthesis</keyword>
<dbReference type="InterPro" id="IPR011488">
    <property type="entry name" value="TIF_2_asu"/>
</dbReference>
<dbReference type="PANTHER" id="PTHR10602">
    <property type="entry name" value="EUKARYOTIC TRANSLATION INITIATION FACTOR 2 SUBUNIT 1"/>
    <property type="match status" value="1"/>
</dbReference>
<comment type="caution">
    <text evidence="3">The sequence shown here is derived from an EMBL/GenBank/DDBJ whole genome shotgun (WGS) entry which is preliminary data.</text>
</comment>
<keyword evidence="1" id="KW-0597">Phosphoprotein</keyword>
<dbReference type="PANTHER" id="PTHR10602:SF0">
    <property type="entry name" value="EUKARYOTIC TRANSLATION INITIATION FACTOR 2 SUBUNIT 1"/>
    <property type="match status" value="1"/>
</dbReference>
<dbReference type="EMBL" id="JAMFTS010000004">
    <property type="protein sequence ID" value="KAJ4761095.1"/>
    <property type="molecule type" value="Genomic_DNA"/>
</dbReference>
<dbReference type="GO" id="GO:0003743">
    <property type="term" value="F:translation initiation factor activity"/>
    <property type="evidence" value="ECO:0007669"/>
    <property type="project" value="UniProtKB-KW"/>
</dbReference>
<sequence>MASPNLECRMYESKFPKAETVVMVQTTESSEMGTIVSLVEYNNINGLIFFTETDNRPPRRSISSLFKCRSLSSPAFKVEPFEPALVLRVNSEKGCIYLSKREVKEEDAKVCKKRYYKSMLVHFIMRNVAETLSIDLEDIYTTIGWPLYRKYGHAFNALKLIANDPNSILDSITKEVKEVGPDGEEVPKMVPAVTEEMKDVLVKKIRDFVDIMGAFHELLPMDPAAFSFKDLVWA</sequence>